<dbReference type="EMBL" id="MCGN01000004">
    <property type="protein sequence ID" value="ORY97484.1"/>
    <property type="molecule type" value="Genomic_DNA"/>
</dbReference>
<name>A0A1X2HEU8_SYNRA</name>
<accession>A0A1X2HEU8</accession>
<sequence>MSFTYGYELDNAPGRVFPPPLLHDKITLTSSGNTTRWVFYGTRKQILDWMREHPNLVVENAFFTGQNYKNLASHTEILFDMQYIADSEQSYVNYIRSFFVSDYDQERVKVEIRPRIESKDTMILTLCRVVMRSGVRLGDVVDQLEHEWYKPARSYYQQAVDLFQDNPGPCHVLSSDGPSSIRVVDPTTTTTMTTEGPTQTGPPAPAAEQPQQQQQPTPAH</sequence>
<feature type="compositionally biased region" description="Low complexity" evidence="1">
    <location>
        <begin position="186"/>
        <end position="199"/>
    </location>
</feature>
<keyword evidence="3" id="KW-1185">Reference proteome</keyword>
<dbReference type="AlphaFoldDB" id="A0A1X2HEU8"/>
<comment type="caution">
    <text evidence="2">The sequence shown here is derived from an EMBL/GenBank/DDBJ whole genome shotgun (WGS) entry which is preliminary data.</text>
</comment>
<proteinExistence type="predicted"/>
<evidence type="ECO:0000313" key="2">
    <source>
        <dbReference type="EMBL" id="ORY97484.1"/>
    </source>
</evidence>
<dbReference type="Proteomes" id="UP000242180">
    <property type="component" value="Unassembled WGS sequence"/>
</dbReference>
<evidence type="ECO:0000313" key="3">
    <source>
        <dbReference type="Proteomes" id="UP000242180"/>
    </source>
</evidence>
<reference evidence="2 3" key="1">
    <citation type="submission" date="2016-07" db="EMBL/GenBank/DDBJ databases">
        <title>Pervasive Adenine N6-methylation of Active Genes in Fungi.</title>
        <authorList>
            <consortium name="DOE Joint Genome Institute"/>
            <person name="Mondo S.J."/>
            <person name="Dannebaum R.O."/>
            <person name="Kuo R.C."/>
            <person name="Labutti K."/>
            <person name="Haridas S."/>
            <person name="Kuo A."/>
            <person name="Salamov A."/>
            <person name="Ahrendt S.R."/>
            <person name="Lipzen A."/>
            <person name="Sullivan W."/>
            <person name="Andreopoulos W.B."/>
            <person name="Clum A."/>
            <person name="Lindquist E."/>
            <person name="Daum C."/>
            <person name="Ramamoorthy G.K."/>
            <person name="Gryganskyi A."/>
            <person name="Culley D."/>
            <person name="Magnuson J.K."/>
            <person name="James T.Y."/>
            <person name="O'Malley M.A."/>
            <person name="Stajich J.E."/>
            <person name="Spatafora J.W."/>
            <person name="Visel A."/>
            <person name="Grigoriev I.V."/>
        </authorList>
    </citation>
    <scope>NUCLEOTIDE SEQUENCE [LARGE SCALE GENOMIC DNA]</scope>
    <source>
        <strain evidence="2 3">NRRL 2496</strain>
    </source>
</reference>
<feature type="compositionally biased region" description="Low complexity" evidence="1">
    <location>
        <begin position="206"/>
        <end position="220"/>
    </location>
</feature>
<feature type="region of interest" description="Disordered" evidence="1">
    <location>
        <begin position="176"/>
        <end position="220"/>
    </location>
</feature>
<evidence type="ECO:0000256" key="1">
    <source>
        <dbReference type="SAM" id="MobiDB-lite"/>
    </source>
</evidence>
<gene>
    <name evidence="2" type="ORF">BCR43DRAFT_489847</name>
</gene>
<organism evidence="2 3">
    <name type="scientific">Syncephalastrum racemosum</name>
    <name type="common">Filamentous fungus</name>
    <dbReference type="NCBI Taxonomy" id="13706"/>
    <lineage>
        <taxon>Eukaryota</taxon>
        <taxon>Fungi</taxon>
        <taxon>Fungi incertae sedis</taxon>
        <taxon>Mucoromycota</taxon>
        <taxon>Mucoromycotina</taxon>
        <taxon>Mucoromycetes</taxon>
        <taxon>Mucorales</taxon>
        <taxon>Syncephalastraceae</taxon>
        <taxon>Syncephalastrum</taxon>
    </lineage>
</organism>
<dbReference type="InParanoid" id="A0A1X2HEU8"/>
<dbReference type="OMA" id="LDWMREH"/>
<dbReference type="OrthoDB" id="2407359at2759"/>
<protein>
    <submittedName>
        <fullName evidence="2">Uncharacterized protein</fullName>
    </submittedName>
</protein>